<dbReference type="Gene3D" id="3.30.1390.10">
    <property type="match status" value="1"/>
</dbReference>
<comment type="caution">
    <text evidence="7">The sequence shown here is derived from an EMBL/GenBank/DDBJ whole genome shotgun (WGS) entry which is preliminary data.</text>
</comment>
<evidence type="ECO:0000259" key="6">
    <source>
        <dbReference type="Pfam" id="PF00542"/>
    </source>
</evidence>
<accession>A0ABR0XYB0</accession>
<evidence type="ECO:0000256" key="3">
    <source>
        <dbReference type="ARBA" id="ARBA00022640"/>
    </source>
</evidence>
<sequence length="389" mass="43632">MAVGAFPFHCGVSDSTWCVVPTRGSLPYVSSSAQRLDLEFNPRGRSEARRVSPGQARCLCHVLRPRRRCRCIEDVPSNGRIATIKVVKALTSLALKEAKELIEGLPKKFKEVVSKEEAEAAKKQLEEAGAKIAIVFVQSGLMDESTKLSLLSVWMAPFVVFVGRKFTQPIKADENLRSELEEDVRDECGKLGPLDSVKASVETDAYTCDYQHRLHMHRCWNRCLKLFTTDADVQTPTFRDSLVKHANPTLDYFIKPANSTFANTIQASRYLGLEVTTKSRVPTEYEGMAYNILAFSAERVAVKKLCSGNWAIIYCQNWAYNLLNCNSFDFENENALQPILKTKKKSVQCASRVSRSSLDVRVARTVILDPSPDRIYMICSSSSILCQPR</sequence>
<evidence type="ECO:0000313" key="8">
    <source>
        <dbReference type="Proteomes" id="UP001318860"/>
    </source>
</evidence>
<keyword evidence="2" id="KW-0150">Chloroplast</keyword>
<keyword evidence="4" id="KW-0689">Ribosomal protein</keyword>
<organism evidence="7 8">
    <name type="scientific">Rehmannia glutinosa</name>
    <name type="common">Chinese foxglove</name>
    <dbReference type="NCBI Taxonomy" id="99300"/>
    <lineage>
        <taxon>Eukaryota</taxon>
        <taxon>Viridiplantae</taxon>
        <taxon>Streptophyta</taxon>
        <taxon>Embryophyta</taxon>
        <taxon>Tracheophyta</taxon>
        <taxon>Spermatophyta</taxon>
        <taxon>Magnoliopsida</taxon>
        <taxon>eudicotyledons</taxon>
        <taxon>Gunneridae</taxon>
        <taxon>Pentapetalae</taxon>
        <taxon>asterids</taxon>
        <taxon>lamiids</taxon>
        <taxon>Lamiales</taxon>
        <taxon>Orobanchaceae</taxon>
        <taxon>Rehmannieae</taxon>
        <taxon>Rehmannia</taxon>
    </lineage>
</organism>
<keyword evidence="5" id="KW-0687">Ribonucleoprotein</keyword>
<reference evidence="7 8" key="1">
    <citation type="journal article" date="2021" name="Comput. Struct. Biotechnol. J.">
        <title>De novo genome assembly of the potent medicinal plant Rehmannia glutinosa using nanopore technology.</title>
        <authorList>
            <person name="Ma L."/>
            <person name="Dong C."/>
            <person name="Song C."/>
            <person name="Wang X."/>
            <person name="Zheng X."/>
            <person name="Niu Y."/>
            <person name="Chen S."/>
            <person name="Feng W."/>
        </authorList>
    </citation>
    <scope>NUCLEOTIDE SEQUENCE [LARGE SCALE GENOMIC DNA]</scope>
    <source>
        <strain evidence="7">DH-2019</strain>
    </source>
</reference>
<evidence type="ECO:0000313" key="7">
    <source>
        <dbReference type="EMBL" id="KAK6164212.1"/>
    </source>
</evidence>
<dbReference type="PANTHER" id="PTHR45987">
    <property type="entry name" value="39S RIBOSOMAL PROTEIN L12"/>
    <property type="match status" value="1"/>
</dbReference>
<gene>
    <name evidence="7" type="ORF">DH2020_001076</name>
</gene>
<dbReference type="EMBL" id="JABTTQ020000001">
    <property type="protein sequence ID" value="KAK6164212.1"/>
    <property type="molecule type" value="Genomic_DNA"/>
</dbReference>
<dbReference type="PANTHER" id="PTHR45987:SF26">
    <property type="entry name" value="LARGE RIBOSOMAL SUBUNIT PROTEIN BL12CX-RELATED"/>
    <property type="match status" value="1"/>
</dbReference>
<evidence type="ECO:0000256" key="1">
    <source>
        <dbReference type="ARBA" id="ARBA00004229"/>
    </source>
</evidence>
<keyword evidence="8" id="KW-1185">Reference proteome</keyword>
<evidence type="ECO:0000256" key="4">
    <source>
        <dbReference type="ARBA" id="ARBA00022980"/>
    </source>
</evidence>
<dbReference type="SUPFAM" id="SSF54736">
    <property type="entry name" value="ClpS-like"/>
    <property type="match status" value="1"/>
</dbReference>
<dbReference type="Proteomes" id="UP001318860">
    <property type="component" value="Unassembled WGS sequence"/>
</dbReference>
<evidence type="ECO:0000256" key="2">
    <source>
        <dbReference type="ARBA" id="ARBA00022528"/>
    </source>
</evidence>
<dbReference type="InterPro" id="IPR014719">
    <property type="entry name" value="Ribosomal_bL12_C/ClpS-like"/>
</dbReference>
<proteinExistence type="predicted"/>
<feature type="domain" description="Large ribosomal subunit protein bL12 C-terminal" evidence="6">
    <location>
        <begin position="72"/>
        <end position="134"/>
    </location>
</feature>
<protein>
    <recommendedName>
        <fullName evidence="6">Large ribosomal subunit protein bL12 C-terminal domain-containing protein</fullName>
    </recommendedName>
</protein>
<keyword evidence="3" id="KW-0934">Plastid</keyword>
<dbReference type="InterPro" id="IPR000206">
    <property type="entry name" value="Ribosomal_bL12"/>
</dbReference>
<dbReference type="Pfam" id="PF00542">
    <property type="entry name" value="Ribosomal_L12"/>
    <property type="match status" value="1"/>
</dbReference>
<evidence type="ECO:0000256" key="5">
    <source>
        <dbReference type="ARBA" id="ARBA00023274"/>
    </source>
</evidence>
<dbReference type="CDD" id="cd00387">
    <property type="entry name" value="Ribosomal_L7_L12"/>
    <property type="match status" value="1"/>
</dbReference>
<comment type="subcellular location">
    <subcellularLocation>
        <location evidence="1">Plastid</location>
        <location evidence="1">Chloroplast</location>
    </subcellularLocation>
</comment>
<dbReference type="InterPro" id="IPR013823">
    <property type="entry name" value="Ribosomal_bL12_C"/>
</dbReference>
<name>A0ABR0XYB0_REHGL</name>